<name>A0ABV5T3Y0_9MICO</name>
<reference evidence="2 3" key="1">
    <citation type="submission" date="2024-09" db="EMBL/GenBank/DDBJ databases">
        <authorList>
            <person name="Sun Q."/>
            <person name="Mori K."/>
        </authorList>
    </citation>
    <scope>NUCLEOTIDE SEQUENCE [LARGE SCALE GENOMIC DNA]</scope>
    <source>
        <strain evidence="2 3">JCM 1342</strain>
    </source>
</reference>
<proteinExistence type="predicted"/>
<evidence type="ECO:0000313" key="2">
    <source>
        <dbReference type="EMBL" id="MFB9646627.1"/>
    </source>
</evidence>
<feature type="region of interest" description="Disordered" evidence="1">
    <location>
        <begin position="1"/>
        <end position="60"/>
    </location>
</feature>
<evidence type="ECO:0000313" key="3">
    <source>
        <dbReference type="Proteomes" id="UP001589611"/>
    </source>
</evidence>
<protein>
    <recommendedName>
        <fullName evidence="4">Multidrug transporter</fullName>
    </recommendedName>
</protein>
<organism evidence="2 3">
    <name type="scientific">Microbacterium terregens</name>
    <dbReference type="NCBI Taxonomy" id="69363"/>
    <lineage>
        <taxon>Bacteria</taxon>
        <taxon>Bacillati</taxon>
        <taxon>Actinomycetota</taxon>
        <taxon>Actinomycetes</taxon>
        <taxon>Micrococcales</taxon>
        <taxon>Microbacteriaceae</taxon>
        <taxon>Microbacterium</taxon>
    </lineage>
</organism>
<evidence type="ECO:0000256" key="1">
    <source>
        <dbReference type="SAM" id="MobiDB-lite"/>
    </source>
</evidence>
<comment type="caution">
    <text evidence="2">The sequence shown here is derived from an EMBL/GenBank/DDBJ whole genome shotgun (WGS) entry which is preliminary data.</text>
</comment>
<gene>
    <name evidence="2" type="ORF">ACFFPJ_12570</name>
</gene>
<accession>A0ABV5T3Y0</accession>
<feature type="compositionally biased region" description="Basic and acidic residues" evidence="1">
    <location>
        <begin position="1"/>
        <end position="11"/>
    </location>
</feature>
<dbReference type="Proteomes" id="UP001589611">
    <property type="component" value="Unassembled WGS sequence"/>
</dbReference>
<dbReference type="RefSeq" id="WP_344715446.1">
    <property type="nucleotide sequence ID" value="NZ_BAAAWH010000001.1"/>
</dbReference>
<dbReference type="EMBL" id="JBHMBE010000004">
    <property type="protein sequence ID" value="MFB9646627.1"/>
    <property type="molecule type" value="Genomic_DNA"/>
</dbReference>
<keyword evidence="3" id="KW-1185">Reference proteome</keyword>
<evidence type="ECO:0008006" key="4">
    <source>
        <dbReference type="Google" id="ProtNLM"/>
    </source>
</evidence>
<sequence>MESANEQREGARSAGTPRSEDPPTVATDAATVVDEMTDDEKRRDQLLRAAGSTEQDAAPRIDVTKRDGVTRIDIVPDAVVRPGSPD</sequence>